<organism evidence="2 3">
    <name type="scientific">Clostridium estertheticum subsp. estertheticum</name>
    <dbReference type="NCBI Taxonomy" id="1552"/>
    <lineage>
        <taxon>Bacteria</taxon>
        <taxon>Bacillati</taxon>
        <taxon>Bacillota</taxon>
        <taxon>Clostridia</taxon>
        <taxon>Eubacteriales</taxon>
        <taxon>Clostridiaceae</taxon>
        <taxon>Clostridium</taxon>
    </lineage>
</organism>
<dbReference type="PROSITE" id="PS50005">
    <property type="entry name" value="TPR"/>
    <property type="match status" value="1"/>
</dbReference>
<protein>
    <submittedName>
        <fullName evidence="2">Uncharacterized protein</fullName>
    </submittedName>
</protein>
<accession>A0A1J0GLD6</accession>
<dbReference type="KEGG" id="ceu:A7L45_17680"/>
<gene>
    <name evidence="2" type="ORF">A7L45_17680</name>
</gene>
<dbReference type="OrthoDB" id="1907609at2"/>
<keyword evidence="3" id="KW-1185">Reference proteome</keyword>
<dbReference type="Proteomes" id="UP000182569">
    <property type="component" value="Chromosome"/>
</dbReference>
<dbReference type="Pfam" id="PF12895">
    <property type="entry name" value="ANAPC3"/>
    <property type="match status" value="1"/>
</dbReference>
<dbReference type="STRING" id="1552.A7L45_17680"/>
<evidence type="ECO:0000256" key="1">
    <source>
        <dbReference type="PROSITE-ProRule" id="PRU00339"/>
    </source>
</evidence>
<keyword evidence="1" id="KW-0802">TPR repeat</keyword>
<sequence length="118" mass="13910">MEYFQKANDIYNTKDYNRAISLYKKAAEMKDNEAGALYNSAVCYIHLKKYEDAIPLFHAAISLRRESKYFFNLAYCYAMCFNKPKALYYFNTAWSLNNDDEDCEKAINLLLKSYKRAT</sequence>
<proteinExistence type="predicted"/>
<dbReference type="SUPFAM" id="SSF48452">
    <property type="entry name" value="TPR-like"/>
    <property type="match status" value="1"/>
</dbReference>
<dbReference type="InterPro" id="IPR019734">
    <property type="entry name" value="TPR_rpt"/>
</dbReference>
<reference evidence="3" key="1">
    <citation type="journal article" date="2016" name="Front. Microbiol.">
        <title>Complete Genome Sequence of Clostridium estertheticum DSM 8809, a Microbe Identified in Spoiled Vacuum Packed Beef.</title>
        <authorList>
            <person name="Yu Z."/>
            <person name="Gunn L."/>
            <person name="Brennan E."/>
            <person name="Reid R."/>
            <person name="Wall P.G."/>
            <person name="Gaora O.P."/>
            <person name="Hurley D."/>
            <person name="Bolton D."/>
            <person name="Fanning S."/>
        </authorList>
    </citation>
    <scope>NUCLEOTIDE SEQUENCE [LARGE SCALE GENOMIC DNA]</scope>
    <source>
        <strain evidence="3">DSM 8809</strain>
    </source>
</reference>
<dbReference type="SMART" id="SM00028">
    <property type="entry name" value="TPR"/>
    <property type="match status" value="2"/>
</dbReference>
<name>A0A1J0GLD6_9CLOT</name>
<feature type="repeat" description="TPR" evidence="1">
    <location>
        <begin position="34"/>
        <end position="67"/>
    </location>
</feature>
<evidence type="ECO:0000313" key="3">
    <source>
        <dbReference type="Proteomes" id="UP000182569"/>
    </source>
</evidence>
<dbReference type="Gene3D" id="1.25.40.10">
    <property type="entry name" value="Tetratricopeptide repeat domain"/>
    <property type="match status" value="1"/>
</dbReference>
<dbReference type="AlphaFoldDB" id="A0A1J0GLD6"/>
<dbReference type="InterPro" id="IPR011990">
    <property type="entry name" value="TPR-like_helical_dom_sf"/>
</dbReference>
<evidence type="ECO:0000313" key="2">
    <source>
        <dbReference type="EMBL" id="APC41768.1"/>
    </source>
</evidence>
<dbReference type="EMBL" id="CP015756">
    <property type="protein sequence ID" value="APC41768.1"/>
    <property type="molecule type" value="Genomic_DNA"/>
</dbReference>
<dbReference type="RefSeq" id="WP_071614061.1">
    <property type="nucleotide sequence ID" value="NZ_CP015756.1"/>
</dbReference>